<feature type="signal peptide" evidence="2">
    <location>
        <begin position="1"/>
        <end position="18"/>
    </location>
</feature>
<dbReference type="EMBL" id="AANZ01000009">
    <property type="protein sequence ID" value="EAQ80474.1"/>
    <property type="molecule type" value="Genomic_DNA"/>
</dbReference>
<gene>
    <name evidence="3" type="ORF">DSM3645_11532</name>
</gene>
<keyword evidence="2" id="KW-0732">Signal</keyword>
<evidence type="ECO:0008006" key="5">
    <source>
        <dbReference type="Google" id="ProtNLM"/>
    </source>
</evidence>
<dbReference type="AlphaFoldDB" id="A3ZSM5"/>
<proteinExistence type="predicted"/>
<dbReference type="Proteomes" id="UP000004358">
    <property type="component" value="Unassembled WGS sequence"/>
</dbReference>
<feature type="region of interest" description="Disordered" evidence="1">
    <location>
        <begin position="94"/>
        <end position="120"/>
    </location>
</feature>
<feature type="compositionally biased region" description="Acidic residues" evidence="1">
    <location>
        <begin position="100"/>
        <end position="110"/>
    </location>
</feature>
<dbReference type="HOGENOM" id="CLU_1792729_0_0_0"/>
<dbReference type="STRING" id="314230.DSM3645_11532"/>
<organism evidence="3 4">
    <name type="scientific">Blastopirellula marina DSM 3645</name>
    <dbReference type="NCBI Taxonomy" id="314230"/>
    <lineage>
        <taxon>Bacteria</taxon>
        <taxon>Pseudomonadati</taxon>
        <taxon>Planctomycetota</taxon>
        <taxon>Planctomycetia</taxon>
        <taxon>Pirellulales</taxon>
        <taxon>Pirellulaceae</taxon>
        <taxon>Blastopirellula</taxon>
    </lineage>
</organism>
<evidence type="ECO:0000256" key="1">
    <source>
        <dbReference type="SAM" id="MobiDB-lite"/>
    </source>
</evidence>
<accession>A3ZSM5</accession>
<name>A3ZSM5_9BACT</name>
<evidence type="ECO:0000313" key="4">
    <source>
        <dbReference type="Proteomes" id="UP000004358"/>
    </source>
</evidence>
<evidence type="ECO:0000256" key="2">
    <source>
        <dbReference type="SAM" id="SignalP"/>
    </source>
</evidence>
<protein>
    <recommendedName>
        <fullName evidence="5">Carboxypeptidase regulatory-like domain-containing protein</fullName>
    </recommendedName>
</protein>
<feature type="chain" id="PRO_5002664849" description="Carboxypeptidase regulatory-like domain-containing protein" evidence="2">
    <location>
        <begin position="19"/>
        <end position="153"/>
    </location>
</feature>
<reference evidence="3 4" key="1">
    <citation type="submission" date="2006-02" db="EMBL/GenBank/DDBJ databases">
        <authorList>
            <person name="Amann R."/>
            <person name="Ferriera S."/>
            <person name="Johnson J."/>
            <person name="Kravitz S."/>
            <person name="Halpern A."/>
            <person name="Remington K."/>
            <person name="Beeson K."/>
            <person name="Tran B."/>
            <person name="Rogers Y.-H."/>
            <person name="Friedman R."/>
            <person name="Venter J.C."/>
        </authorList>
    </citation>
    <scope>NUCLEOTIDE SEQUENCE [LARGE SCALE GENOMIC DNA]</scope>
    <source>
        <strain evidence="3 4">DSM 3645</strain>
    </source>
</reference>
<sequence length="153" mass="16509">MTISMNCKRFAILLIAVATLGCGNQNDIGPTGRVNGVLTNKGVILSPHTQVVFLHSQGGTAAYGGTDEKGNFAIDSFNDGNIPIGAYRVMIQPPESQLGAEDEPSAEELLENSNGRKAQKKDAEFAFKYRQLSTSGLEFEVKEGENVFQIDLK</sequence>
<comment type="caution">
    <text evidence="3">The sequence shown here is derived from an EMBL/GenBank/DDBJ whole genome shotgun (WGS) entry which is preliminary data.</text>
</comment>
<evidence type="ECO:0000313" key="3">
    <source>
        <dbReference type="EMBL" id="EAQ80474.1"/>
    </source>
</evidence>